<reference evidence="14" key="2">
    <citation type="submission" date="2025-08" db="UniProtKB">
        <authorList>
            <consortium name="Ensembl"/>
        </authorList>
    </citation>
    <scope>IDENTIFICATION</scope>
</reference>
<dbReference type="PROSITE" id="PS50194">
    <property type="entry name" value="FILAMIN_REPEAT"/>
    <property type="match status" value="1"/>
</dbReference>
<protein>
    <recommendedName>
        <fullName evidence="3">RING-type E3 ubiquitin transferase</fullName>
        <ecNumber evidence="3">2.3.2.27</ecNumber>
    </recommendedName>
</protein>
<dbReference type="SMART" id="SM00336">
    <property type="entry name" value="BBOX"/>
    <property type="match status" value="2"/>
</dbReference>
<evidence type="ECO:0000256" key="2">
    <source>
        <dbReference type="ARBA" id="ARBA00008518"/>
    </source>
</evidence>
<sequence length="561" mass="60363">MSLNGERELGGDPVKPPVLDQGTASRANGQAVNSRAVCYVCKHLYSDPKILPCLHTFCADCIRRLEPVSGPGVRGAEASAPARPGERPSVTVLCPVCDSEAPLPPGGVDGLTTDHLALNDVLLESLLDESCELACDLCGEGSAERRCGECSANLCEFCCQAHRRQKKTSSHAVVRLQDLRRSGRVAMPVLCPLHPGEELRLFCETCDRPLCRECVVAAHREHACDYAAHVLPRHGEYIRQLVRRVQARAEDVAREVRAFTEEHVRAVERHGQELLRRLEDTRVRKSSQLLLQGAQLGQALADVRAAVDFAERLLANGSEAEILAAKGVTVRRLRRLAELSYSVHPVAAADDIRFLPQESAGQDGPHPLFGVISVRAVDPQKCVIHGEALQAGRQEQPGHFALVCRDAAGEPVSKGGENVQVSIVHTERKDCAIKAAVVDNNDGSYHVSYTPVEAGAYSVWVRVKGQHVKGSPFVLLVKSKARRHRGTFHCCTFCSSGGRKEARCGCGGTMPGGYQGCGHGHAGHPGKPHWSCCGSGSEDSECLGLGAGTGSPRGLFRTVAL</sequence>
<dbReference type="InterPro" id="IPR001298">
    <property type="entry name" value="Filamin/ABP280_rpt"/>
</dbReference>
<dbReference type="GO" id="GO:0007399">
    <property type="term" value="P:nervous system development"/>
    <property type="evidence" value="ECO:0007669"/>
    <property type="project" value="UniProtKB-ARBA"/>
</dbReference>
<evidence type="ECO:0000256" key="3">
    <source>
        <dbReference type="ARBA" id="ARBA00012483"/>
    </source>
</evidence>
<evidence type="ECO:0000313" key="14">
    <source>
        <dbReference type="Ensembl" id="ENSLOCP00000013646.1"/>
    </source>
</evidence>
<dbReference type="CDD" id="cd19809">
    <property type="entry name" value="Bbox1_TRIM45_C-X"/>
    <property type="match status" value="1"/>
</dbReference>
<evidence type="ECO:0000259" key="13">
    <source>
        <dbReference type="PROSITE" id="PS50119"/>
    </source>
</evidence>
<feature type="domain" description="RING-type" evidence="12">
    <location>
        <begin position="38"/>
        <end position="98"/>
    </location>
</feature>
<dbReference type="Gene3D" id="3.30.160.60">
    <property type="entry name" value="Classic Zinc Finger"/>
    <property type="match status" value="1"/>
</dbReference>
<feature type="repeat" description="Filamin" evidence="10">
    <location>
        <begin position="374"/>
        <end position="477"/>
    </location>
</feature>
<dbReference type="PANTHER" id="PTHR25462">
    <property type="entry name" value="BONUS, ISOFORM C-RELATED"/>
    <property type="match status" value="1"/>
</dbReference>
<dbReference type="InterPro" id="IPR001841">
    <property type="entry name" value="Znf_RING"/>
</dbReference>
<evidence type="ECO:0000256" key="8">
    <source>
        <dbReference type="ARBA" id="ARBA00022833"/>
    </source>
</evidence>
<evidence type="ECO:0000256" key="7">
    <source>
        <dbReference type="ARBA" id="ARBA00022786"/>
    </source>
</evidence>
<dbReference type="InterPro" id="IPR017868">
    <property type="entry name" value="Filamin/ABP280_repeat-like"/>
</dbReference>
<evidence type="ECO:0000256" key="4">
    <source>
        <dbReference type="ARBA" id="ARBA00022723"/>
    </source>
</evidence>
<dbReference type="CDD" id="cd19785">
    <property type="entry name" value="Bbox2_TRIM45_C-X"/>
    <property type="match status" value="1"/>
</dbReference>
<dbReference type="PROSITE" id="PS50089">
    <property type="entry name" value="ZF_RING_2"/>
    <property type="match status" value="1"/>
</dbReference>
<dbReference type="GO" id="GO:0061630">
    <property type="term" value="F:ubiquitin protein ligase activity"/>
    <property type="evidence" value="ECO:0007669"/>
    <property type="project" value="UniProtKB-EC"/>
</dbReference>
<dbReference type="InterPro" id="IPR017907">
    <property type="entry name" value="Znf_RING_CS"/>
</dbReference>
<dbReference type="Ensembl" id="ENSLOCT00000013675.1">
    <property type="protein sequence ID" value="ENSLOCP00000013646.1"/>
    <property type="gene ID" value="ENSLOCG00000011099.1"/>
</dbReference>
<comment type="catalytic activity">
    <reaction evidence="1">
        <text>S-ubiquitinyl-[E2 ubiquitin-conjugating enzyme]-L-cysteine + [acceptor protein]-L-lysine = [E2 ubiquitin-conjugating enzyme]-L-cysteine + N(6)-ubiquitinyl-[acceptor protein]-L-lysine.</text>
        <dbReference type="EC" id="2.3.2.27"/>
    </reaction>
</comment>
<dbReference type="EMBL" id="AHAT01003684">
    <property type="status" value="NOT_ANNOTATED_CDS"/>
    <property type="molecule type" value="Genomic_DNA"/>
</dbReference>
<keyword evidence="15" id="KW-1185">Reference proteome</keyword>
<name>W5MZ37_LEPOC</name>
<evidence type="ECO:0000256" key="11">
    <source>
        <dbReference type="SAM" id="MobiDB-lite"/>
    </source>
</evidence>
<organism evidence="14 15">
    <name type="scientific">Lepisosteus oculatus</name>
    <name type="common">Spotted gar</name>
    <dbReference type="NCBI Taxonomy" id="7918"/>
    <lineage>
        <taxon>Eukaryota</taxon>
        <taxon>Metazoa</taxon>
        <taxon>Chordata</taxon>
        <taxon>Craniata</taxon>
        <taxon>Vertebrata</taxon>
        <taxon>Euteleostomi</taxon>
        <taxon>Actinopterygii</taxon>
        <taxon>Neopterygii</taxon>
        <taxon>Holostei</taxon>
        <taxon>Semionotiformes</taxon>
        <taxon>Lepisosteidae</taxon>
        <taxon>Lepisosteus</taxon>
    </lineage>
</organism>
<proteinExistence type="inferred from homology"/>
<evidence type="ECO:0000256" key="5">
    <source>
        <dbReference type="ARBA" id="ARBA00022737"/>
    </source>
</evidence>
<feature type="region of interest" description="Disordered" evidence="11">
    <location>
        <begin position="1"/>
        <end position="26"/>
    </location>
</feature>
<dbReference type="EMBL" id="AHAT01003685">
    <property type="status" value="NOT_ANNOTATED_CDS"/>
    <property type="molecule type" value="Genomic_DNA"/>
</dbReference>
<dbReference type="SUPFAM" id="SSF81296">
    <property type="entry name" value="E set domains"/>
    <property type="match status" value="1"/>
</dbReference>
<evidence type="ECO:0000313" key="15">
    <source>
        <dbReference type="Proteomes" id="UP000018468"/>
    </source>
</evidence>
<dbReference type="InterPro" id="IPR000315">
    <property type="entry name" value="Znf_B-box"/>
</dbReference>
<evidence type="ECO:0000259" key="12">
    <source>
        <dbReference type="PROSITE" id="PS50089"/>
    </source>
</evidence>
<evidence type="ECO:0000256" key="1">
    <source>
        <dbReference type="ARBA" id="ARBA00000900"/>
    </source>
</evidence>
<keyword evidence="4" id="KW-0479">Metal-binding</keyword>
<dbReference type="SMART" id="SM00502">
    <property type="entry name" value="BBC"/>
    <property type="match status" value="1"/>
</dbReference>
<keyword evidence="8" id="KW-0862">Zinc</keyword>
<dbReference type="InterPro" id="IPR003649">
    <property type="entry name" value="Bbox_C"/>
</dbReference>
<keyword evidence="6 9" id="KW-0863">Zinc-finger</keyword>
<evidence type="ECO:0000256" key="10">
    <source>
        <dbReference type="PROSITE-ProRule" id="PRU00087"/>
    </source>
</evidence>
<dbReference type="InterPro" id="IPR013083">
    <property type="entry name" value="Znf_RING/FYVE/PHD"/>
</dbReference>
<dbReference type="SUPFAM" id="SSF57845">
    <property type="entry name" value="B-box zinc-binding domain"/>
    <property type="match status" value="1"/>
</dbReference>
<dbReference type="PROSITE" id="PS50119">
    <property type="entry name" value="ZF_BBOX"/>
    <property type="match status" value="2"/>
</dbReference>
<dbReference type="PROSITE" id="PS00518">
    <property type="entry name" value="ZF_RING_1"/>
    <property type="match status" value="1"/>
</dbReference>
<accession>W5MZ37</accession>
<dbReference type="InterPro" id="IPR013783">
    <property type="entry name" value="Ig-like_fold"/>
</dbReference>
<dbReference type="Gene3D" id="3.30.40.10">
    <property type="entry name" value="Zinc/RING finger domain, C3HC4 (zinc finger)"/>
    <property type="match status" value="1"/>
</dbReference>
<dbReference type="InterPro" id="IPR027370">
    <property type="entry name" value="Znf-RING_euk"/>
</dbReference>
<dbReference type="GO" id="GO:0008270">
    <property type="term" value="F:zinc ion binding"/>
    <property type="evidence" value="ECO:0007669"/>
    <property type="project" value="UniProtKB-KW"/>
</dbReference>
<reference evidence="14" key="3">
    <citation type="submission" date="2025-09" db="UniProtKB">
        <authorList>
            <consortium name="Ensembl"/>
        </authorList>
    </citation>
    <scope>IDENTIFICATION</scope>
</reference>
<feature type="compositionally biased region" description="Basic and acidic residues" evidence="11">
    <location>
        <begin position="1"/>
        <end position="10"/>
    </location>
</feature>
<evidence type="ECO:0000256" key="6">
    <source>
        <dbReference type="ARBA" id="ARBA00022771"/>
    </source>
</evidence>
<dbReference type="EC" id="2.3.2.27" evidence="3"/>
<keyword evidence="5" id="KW-0677">Repeat</keyword>
<dbReference type="SUPFAM" id="SSF57850">
    <property type="entry name" value="RING/U-box"/>
    <property type="match status" value="1"/>
</dbReference>
<comment type="similarity">
    <text evidence="2">Belongs to the TRIM/RBCC family.</text>
</comment>
<dbReference type="Pfam" id="PF00630">
    <property type="entry name" value="Filamin"/>
    <property type="match status" value="1"/>
</dbReference>
<feature type="domain" description="B box-type" evidence="13">
    <location>
        <begin position="186"/>
        <end position="233"/>
    </location>
</feature>
<dbReference type="Proteomes" id="UP000018468">
    <property type="component" value="Linkage group LG17"/>
</dbReference>
<dbReference type="AlphaFoldDB" id="W5MZ37"/>
<reference evidence="15" key="1">
    <citation type="submission" date="2011-12" db="EMBL/GenBank/DDBJ databases">
        <title>The Draft Genome of Lepisosteus oculatus.</title>
        <authorList>
            <consortium name="The Broad Institute Genome Assembly &amp; Analysis Group"/>
            <consortium name="Computational R&amp;D Group"/>
            <consortium name="and Sequencing Platform"/>
            <person name="Di Palma F."/>
            <person name="Alfoldi J."/>
            <person name="Johnson J."/>
            <person name="Berlin A."/>
            <person name="Gnerre S."/>
            <person name="Jaffe D."/>
            <person name="MacCallum I."/>
            <person name="Young S."/>
            <person name="Walker B.J."/>
            <person name="Lander E.S."/>
            <person name="Lindblad-Toh K."/>
        </authorList>
    </citation>
    <scope>NUCLEOTIDE SEQUENCE [LARGE SCALE GENOMIC DNA]</scope>
</reference>
<keyword evidence="7" id="KW-0833">Ubl conjugation pathway</keyword>
<dbReference type="Bgee" id="ENSLOCG00000011099">
    <property type="expression patterns" value="Expressed in testis and 11 other cell types or tissues"/>
</dbReference>
<dbReference type="InterPro" id="IPR047153">
    <property type="entry name" value="TRIM45/56/19-like"/>
</dbReference>
<dbReference type="Pfam" id="PF00643">
    <property type="entry name" value="zf-B_box"/>
    <property type="match status" value="1"/>
</dbReference>
<dbReference type="Gene3D" id="2.60.40.10">
    <property type="entry name" value="Immunoglobulins"/>
    <property type="match status" value="1"/>
</dbReference>
<dbReference type="Pfam" id="PF13445">
    <property type="entry name" value="zf-RING_UBOX"/>
    <property type="match status" value="1"/>
</dbReference>
<dbReference type="SMART" id="SM00557">
    <property type="entry name" value="IG_FLMN"/>
    <property type="match status" value="1"/>
</dbReference>
<dbReference type="InterPro" id="IPR014756">
    <property type="entry name" value="Ig_E-set"/>
</dbReference>
<evidence type="ECO:0000256" key="9">
    <source>
        <dbReference type="PROSITE-ProRule" id="PRU00024"/>
    </source>
</evidence>
<feature type="domain" description="B box-type" evidence="13">
    <location>
        <begin position="130"/>
        <end position="176"/>
    </location>
</feature>
<dbReference type="SMART" id="SM00184">
    <property type="entry name" value="RING"/>
    <property type="match status" value="1"/>
</dbReference>
<dbReference type="PANTHER" id="PTHR25462:SF291">
    <property type="entry name" value="E3 UBIQUITIN-PROTEIN LIGASE TRIM45"/>
    <property type="match status" value="1"/>
</dbReference>
<dbReference type="GeneTree" id="ENSGT00940000154334"/>